<proteinExistence type="predicted"/>
<gene>
    <name evidence="1" type="ORF">B9X95_05985</name>
</gene>
<dbReference type="RefSeq" id="WP_086249677.1">
    <property type="nucleotide sequence ID" value="NZ_JAPHID010000007.1"/>
</dbReference>
<sequence length="110" mass="11693">MAMINYTQAVIPQTLPAGDFEAYTVPTKTVTQVRAATFFNKSASPITLKVSVVPSGATLGAQHQVAQKNIPAGNSYLSPEIINHVLKSGDKLFISGEGLNAYVSVMEQVL</sequence>
<accession>A0A241ZGL3</accession>
<dbReference type="AlphaFoldDB" id="A0A241ZGL3"/>
<evidence type="ECO:0000313" key="2">
    <source>
        <dbReference type="Proteomes" id="UP000194699"/>
    </source>
</evidence>
<organism evidence="1 2">
    <name type="scientific">Acinetobacter baumannii</name>
    <dbReference type="NCBI Taxonomy" id="470"/>
    <lineage>
        <taxon>Bacteria</taxon>
        <taxon>Pseudomonadati</taxon>
        <taxon>Pseudomonadota</taxon>
        <taxon>Gammaproteobacteria</taxon>
        <taxon>Moraxellales</taxon>
        <taxon>Moraxellaceae</taxon>
        <taxon>Acinetobacter</taxon>
        <taxon>Acinetobacter calcoaceticus/baumannii complex</taxon>
    </lineage>
</organism>
<dbReference type="Proteomes" id="UP000194699">
    <property type="component" value="Unassembled WGS sequence"/>
</dbReference>
<evidence type="ECO:0000313" key="1">
    <source>
        <dbReference type="EMBL" id="OTM90962.1"/>
    </source>
</evidence>
<name>A0A241ZGL3_ACIBA</name>
<protein>
    <submittedName>
        <fullName evidence="1">Uncharacterized protein</fullName>
    </submittedName>
</protein>
<reference evidence="1 2" key="1">
    <citation type="submission" date="2017-05" db="EMBL/GenBank/DDBJ databases">
        <authorList>
            <person name="Song R."/>
            <person name="Chenine A.L."/>
            <person name="Ruprecht R.M."/>
        </authorList>
    </citation>
    <scope>NUCLEOTIDE SEQUENCE [LARGE SCALE GENOMIC DNA]</scope>
    <source>
        <strain evidence="1 2">PR350</strain>
    </source>
</reference>
<dbReference type="EMBL" id="NGEL01000056">
    <property type="protein sequence ID" value="OTM90962.1"/>
    <property type="molecule type" value="Genomic_DNA"/>
</dbReference>
<comment type="caution">
    <text evidence="1">The sequence shown here is derived from an EMBL/GenBank/DDBJ whole genome shotgun (WGS) entry which is preliminary data.</text>
</comment>